<dbReference type="RefSeq" id="WP_218544654.1">
    <property type="nucleotide sequence ID" value="NZ_JAGSPD010000002.1"/>
</dbReference>
<protein>
    <submittedName>
        <fullName evidence="2">GIY-YIG nuclease family protein</fullName>
    </submittedName>
</protein>
<gene>
    <name evidence="2" type="ORF">KCG49_02745</name>
</gene>
<evidence type="ECO:0000313" key="2">
    <source>
        <dbReference type="EMBL" id="MBV7268106.1"/>
    </source>
</evidence>
<organism evidence="2 3">
    <name type="scientific">Winogradskyella luteola</name>
    <dbReference type="NCBI Taxonomy" id="2828330"/>
    <lineage>
        <taxon>Bacteria</taxon>
        <taxon>Pseudomonadati</taxon>
        <taxon>Bacteroidota</taxon>
        <taxon>Flavobacteriia</taxon>
        <taxon>Flavobacteriales</taxon>
        <taxon>Flavobacteriaceae</taxon>
        <taxon>Winogradskyella</taxon>
    </lineage>
</organism>
<dbReference type="Proteomes" id="UP001138894">
    <property type="component" value="Unassembled WGS sequence"/>
</dbReference>
<sequence>MYCTYILYSQSKDRYYIGHSADLDDRLKRHNGGRSKSTKYGIPWKIVYTKEFATKLEAYRHEMHIKRQKSRDFILKLIESTKKL</sequence>
<dbReference type="Pfam" id="PF01541">
    <property type="entry name" value="GIY-YIG"/>
    <property type="match status" value="1"/>
</dbReference>
<accession>A0A9X1JMA8</accession>
<dbReference type="CDD" id="cd10449">
    <property type="entry name" value="GIY-YIG_SLX1_like"/>
    <property type="match status" value="1"/>
</dbReference>
<evidence type="ECO:0000259" key="1">
    <source>
        <dbReference type="PROSITE" id="PS50164"/>
    </source>
</evidence>
<proteinExistence type="predicted"/>
<evidence type="ECO:0000313" key="3">
    <source>
        <dbReference type="Proteomes" id="UP001138894"/>
    </source>
</evidence>
<dbReference type="AlphaFoldDB" id="A0A9X1JMA8"/>
<dbReference type="EMBL" id="JAGSPD010000002">
    <property type="protein sequence ID" value="MBV7268106.1"/>
    <property type="molecule type" value="Genomic_DNA"/>
</dbReference>
<dbReference type="PROSITE" id="PS50164">
    <property type="entry name" value="GIY_YIG"/>
    <property type="match status" value="1"/>
</dbReference>
<feature type="domain" description="GIY-YIG" evidence="1">
    <location>
        <begin position="1"/>
        <end position="75"/>
    </location>
</feature>
<dbReference type="InterPro" id="IPR000305">
    <property type="entry name" value="GIY-YIG_endonuc"/>
</dbReference>
<keyword evidence="3" id="KW-1185">Reference proteome</keyword>
<reference evidence="2" key="1">
    <citation type="submission" date="2021-04" db="EMBL/GenBank/DDBJ databases">
        <authorList>
            <person name="Pira H."/>
            <person name="Risdian C."/>
            <person name="Wink J."/>
        </authorList>
    </citation>
    <scope>NUCLEOTIDE SEQUENCE</scope>
    <source>
        <strain evidence="2">WHY3</strain>
    </source>
</reference>
<comment type="caution">
    <text evidence="2">The sequence shown here is derived from an EMBL/GenBank/DDBJ whole genome shotgun (WGS) entry which is preliminary data.</text>
</comment>
<name>A0A9X1JMA8_9FLAO</name>